<evidence type="ECO:0000256" key="3">
    <source>
        <dbReference type="ARBA" id="ARBA00022989"/>
    </source>
</evidence>
<feature type="transmembrane region" description="Helical" evidence="5">
    <location>
        <begin position="147"/>
        <end position="166"/>
    </location>
</feature>
<dbReference type="GO" id="GO:0140359">
    <property type="term" value="F:ABC-type transporter activity"/>
    <property type="evidence" value="ECO:0007669"/>
    <property type="project" value="InterPro"/>
</dbReference>
<dbReference type="Pfam" id="PF12698">
    <property type="entry name" value="ABC2_membrane_3"/>
    <property type="match status" value="1"/>
</dbReference>
<name>X0Y4X8_9ZZZZ</name>
<evidence type="ECO:0000256" key="2">
    <source>
        <dbReference type="ARBA" id="ARBA00022692"/>
    </source>
</evidence>
<keyword evidence="2 5" id="KW-0812">Transmembrane</keyword>
<keyword evidence="4 5" id="KW-0472">Membrane</keyword>
<feature type="transmembrane region" description="Helical" evidence="5">
    <location>
        <begin position="202"/>
        <end position="221"/>
    </location>
</feature>
<dbReference type="InterPro" id="IPR013525">
    <property type="entry name" value="ABC2_TM"/>
</dbReference>
<feature type="non-terminal residue" evidence="7">
    <location>
        <position position="252"/>
    </location>
</feature>
<dbReference type="GO" id="GO:0016020">
    <property type="term" value="C:membrane"/>
    <property type="evidence" value="ECO:0007669"/>
    <property type="project" value="UniProtKB-SubCell"/>
</dbReference>
<keyword evidence="3 5" id="KW-1133">Transmembrane helix</keyword>
<evidence type="ECO:0000256" key="1">
    <source>
        <dbReference type="ARBA" id="ARBA00004141"/>
    </source>
</evidence>
<feature type="non-terminal residue" evidence="7">
    <location>
        <position position="1"/>
    </location>
</feature>
<sequence length="252" mass="27251">RATEANREFEGGDPDFSLFLPLIVAAIFGFLILTTSGYLTEVIVDEKENRTMEIVVTSLSTGRMMAGKILGAVGIAAVQLATWVFFLVAIIWLGGSILEVSWLQSVNPSWADLSKVVTVALPTYLCIAALMTIIGSSLIDNQEANQAAMLSMVFIFVPIYAFVPIASNPNGPIALVLTFIPVTSITTVALRSLFMEVPTWQIGLSASIALVTAIVLIWVAGKTFRLSMLRYGQRIKLAELIGRTSRVVKPSP</sequence>
<feature type="transmembrane region" description="Helical" evidence="5">
    <location>
        <begin position="69"/>
        <end position="93"/>
    </location>
</feature>
<feature type="transmembrane region" description="Helical" evidence="5">
    <location>
        <begin position="113"/>
        <end position="135"/>
    </location>
</feature>
<dbReference type="EMBL" id="BARS01042724">
    <property type="protein sequence ID" value="GAG31896.1"/>
    <property type="molecule type" value="Genomic_DNA"/>
</dbReference>
<comment type="subcellular location">
    <subcellularLocation>
        <location evidence="1">Membrane</location>
        <topology evidence="1">Multi-pass membrane protein</topology>
    </subcellularLocation>
</comment>
<evidence type="ECO:0000259" key="6">
    <source>
        <dbReference type="Pfam" id="PF12698"/>
    </source>
</evidence>
<organism evidence="7">
    <name type="scientific">marine sediment metagenome</name>
    <dbReference type="NCBI Taxonomy" id="412755"/>
    <lineage>
        <taxon>unclassified sequences</taxon>
        <taxon>metagenomes</taxon>
        <taxon>ecological metagenomes</taxon>
    </lineage>
</organism>
<feature type="transmembrane region" description="Helical" evidence="5">
    <location>
        <begin position="172"/>
        <end position="190"/>
    </location>
</feature>
<comment type="caution">
    <text evidence="7">The sequence shown here is derived from an EMBL/GenBank/DDBJ whole genome shotgun (WGS) entry which is preliminary data.</text>
</comment>
<protein>
    <recommendedName>
        <fullName evidence="6">ABC-2 type transporter transmembrane domain-containing protein</fullName>
    </recommendedName>
</protein>
<feature type="transmembrane region" description="Helical" evidence="5">
    <location>
        <begin position="18"/>
        <end position="40"/>
    </location>
</feature>
<evidence type="ECO:0000313" key="7">
    <source>
        <dbReference type="EMBL" id="GAG31896.1"/>
    </source>
</evidence>
<accession>X0Y4X8</accession>
<reference evidence="7" key="1">
    <citation type="journal article" date="2014" name="Front. Microbiol.">
        <title>High frequency of phylogenetically diverse reductive dehalogenase-homologous genes in deep subseafloor sedimentary metagenomes.</title>
        <authorList>
            <person name="Kawai M."/>
            <person name="Futagami T."/>
            <person name="Toyoda A."/>
            <person name="Takaki Y."/>
            <person name="Nishi S."/>
            <person name="Hori S."/>
            <person name="Arai W."/>
            <person name="Tsubouchi T."/>
            <person name="Morono Y."/>
            <person name="Uchiyama I."/>
            <person name="Ito T."/>
            <person name="Fujiyama A."/>
            <person name="Inagaki F."/>
            <person name="Takami H."/>
        </authorList>
    </citation>
    <scope>NUCLEOTIDE SEQUENCE</scope>
    <source>
        <strain evidence="7">Expedition CK06-06</strain>
    </source>
</reference>
<proteinExistence type="predicted"/>
<feature type="domain" description="ABC-2 type transporter transmembrane" evidence="6">
    <location>
        <begin position="22"/>
        <end position="220"/>
    </location>
</feature>
<dbReference type="AlphaFoldDB" id="X0Y4X8"/>
<evidence type="ECO:0000256" key="4">
    <source>
        <dbReference type="ARBA" id="ARBA00023136"/>
    </source>
</evidence>
<gene>
    <name evidence="7" type="ORF">S01H1_64790</name>
</gene>
<evidence type="ECO:0000256" key="5">
    <source>
        <dbReference type="SAM" id="Phobius"/>
    </source>
</evidence>